<evidence type="ECO:0000313" key="2">
    <source>
        <dbReference type="Proteomes" id="UP001476798"/>
    </source>
</evidence>
<dbReference type="Proteomes" id="UP001476798">
    <property type="component" value="Unassembled WGS sequence"/>
</dbReference>
<comment type="caution">
    <text evidence="1">The sequence shown here is derived from an EMBL/GenBank/DDBJ whole genome shotgun (WGS) entry which is preliminary data.</text>
</comment>
<evidence type="ECO:0000313" key="1">
    <source>
        <dbReference type="EMBL" id="MEQ2159142.1"/>
    </source>
</evidence>
<protein>
    <submittedName>
        <fullName evidence="1">Uncharacterized protein</fullName>
    </submittedName>
</protein>
<keyword evidence="2" id="KW-1185">Reference proteome</keyword>
<organism evidence="1 2">
    <name type="scientific">Goodea atripinnis</name>
    <dbReference type="NCBI Taxonomy" id="208336"/>
    <lineage>
        <taxon>Eukaryota</taxon>
        <taxon>Metazoa</taxon>
        <taxon>Chordata</taxon>
        <taxon>Craniata</taxon>
        <taxon>Vertebrata</taxon>
        <taxon>Euteleostomi</taxon>
        <taxon>Actinopterygii</taxon>
        <taxon>Neopterygii</taxon>
        <taxon>Teleostei</taxon>
        <taxon>Neoteleostei</taxon>
        <taxon>Acanthomorphata</taxon>
        <taxon>Ovalentaria</taxon>
        <taxon>Atherinomorphae</taxon>
        <taxon>Cyprinodontiformes</taxon>
        <taxon>Goodeidae</taxon>
        <taxon>Goodea</taxon>
    </lineage>
</organism>
<proteinExistence type="predicted"/>
<accession>A0ABV0MJC2</accession>
<reference evidence="1 2" key="1">
    <citation type="submission" date="2021-06" db="EMBL/GenBank/DDBJ databases">
        <authorList>
            <person name="Palmer J.M."/>
        </authorList>
    </citation>
    <scope>NUCLEOTIDE SEQUENCE [LARGE SCALE GENOMIC DNA]</scope>
    <source>
        <strain evidence="1 2">GA_2019</strain>
        <tissue evidence="1">Muscle</tissue>
    </source>
</reference>
<sequence length="100" mass="11911">MARTRSLRSTLLHFSVSTLDGASNRNEISRRKTFTASHQKWQKPKKRKIASQCRKFQTRWESEYFNISFSPSQVSSNETQRKKNDEPVQLNIYVNKHFLY</sequence>
<name>A0ABV0MJC2_9TELE</name>
<dbReference type="EMBL" id="JAHRIO010001736">
    <property type="protein sequence ID" value="MEQ2159142.1"/>
    <property type="molecule type" value="Genomic_DNA"/>
</dbReference>
<gene>
    <name evidence="1" type="ORF">GOODEAATRI_019513</name>
</gene>